<sequence length="547" mass="62725">MMMMMMMMMMVCWWSLMVVTGVLLFRLIQVYETVWKKPKRIRSTLSKQGIGGPTPAFLYGNVKEIQNMESESVLMVNKSEDEDEDGKTIQAISHHHWVRSTFPYLQRWTFDYGPMYMFSTGSQQHLYLSQPELIKELKLHKSLELGKPSYLSKALEPMLGNGIIKANGHQWAHQRRLIAPEFFLHKVKGMIGLMEECTMAMVKTWEIRLIESQGGVADLMIDQDLRSLSADIISRACFGSSYSQGKNIFAKLRVMQEAMSKPSLLFGLPNLKFLPTKSNREIWRLKREVEELILKVVKDRQEESQKDTGIYGKDLLEMILESAATDTELQKSTHDTHRFIVDNCKNIYFAGYETTALAASWTLMLLALYPEWQQRVRAEIVHNWGDKNLHQTSASIDLDKLRQLKTLTMVIQESLRLYAPSLVVAREAFADIKLGNLVVPKGIHIWNSIPALHRDPENWGSDANEFKPDRFAGGISEACKYPQAYVPFGYGSRLCVGQTFALIELKIILSILVSNFSFSLSPKYRHSPVYKMLLMPQHGMRLLVKKV</sequence>
<evidence type="ECO:0000313" key="1">
    <source>
        <dbReference type="EMBL" id="KAJ0028761.1"/>
    </source>
</evidence>
<proteinExistence type="predicted"/>
<reference evidence="2" key="1">
    <citation type="journal article" date="2023" name="G3 (Bethesda)">
        <title>Genome assembly and association tests identify interacting loci associated with vigor, precocity, and sex in interspecific pistachio rootstocks.</title>
        <authorList>
            <person name="Palmer W."/>
            <person name="Jacygrad E."/>
            <person name="Sagayaradj S."/>
            <person name="Cavanaugh K."/>
            <person name="Han R."/>
            <person name="Bertier L."/>
            <person name="Beede B."/>
            <person name="Kafkas S."/>
            <person name="Golino D."/>
            <person name="Preece J."/>
            <person name="Michelmore R."/>
        </authorList>
    </citation>
    <scope>NUCLEOTIDE SEQUENCE [LARGE SCALE GENOMIC DNA]</scope>
</reference>
<comment type="caution">
    <text evidence="1">The sequence shown here is derived from an EMBL/GenBank/DDBJ whole genome shotgun (WGS) entry which is preliminary data.</text>
</comment>
<name>A0ACC0Y2Z6_9ROSI</name>
<evidence type="ECO:0000313" key="2">
    <source>
        <dbReference type="Proteomes" id="UP001163603"/>
    </source>
</evidence>
<dbReference type="Proteomes" id="UP001163603">
    <property type="component" value="Chromosome 9"/>
</dbReference>
<keyword evidence="2" id="KW-1185">Reference proteome</keyword>
<gene>
    <name evidence="1" type="ORF">Pint_35149</name>
</gene>
<protein>
    <submittedName>
        <fullName evidence="1">Uncharacterized protein</fullName>
    </submittedName>
</protein>
<organism evidence="1 2">
    <name type="scientific">Pistacia integerrima</name>
    <dbReference type="NCBI Taxonomy" id="434235"/>
    <lineage>
        <taxon>Eukaryota</taxon>
        <taxon>Viridiplantae</taxon>
        <taxon>Streptophyta</taxon>
        <taxon>Embryophyta</taxon>
        <taxon>Tracheophyta</taxon>
        <taxon>Spermatophyta</taxon>
        <taxon>Magnoliopsida</taxon>
        <taxon>eudicotyledons</taxon>
        <taxon>Gunneridae</taxon>
        <taxon>Pentapetalae</taxon>
        <taxon>rosids</taxon>
        <taxon>malvids</taxon>
        <taxon>Sapindales</taxon>
        <taxon>Anacardiaceae</taxon>
        <taxon>Pistacia</taxon>
    </lineage>
</organism>
<dbReference type="EMBL" id="CM047744">
    <property type="protein sequence ID" value="KAJ0028761.1"/>
    <property type="molecule type" value="Genomic_DNA"/>
</dbReference>
<accession>A0ACC0Y2Z6</accession>